<dbReference type="GO" id="GO:0005737">
    <property type="term" value="C:cytoplasm"/>
    <property type="evidence" value="ECO:0007669"/>
    <property type="project" value="InterPro"/>
</dbReference>
<keyword evidence="3 7" id="KW-0274">FAD</keyword>
<dbReference type="Pfam" id="PF07992">
    <property type="entry name" value="Pyr_redox_2"/>
    <property type="match status" value="1"/>
</dbReference>
<reference evidence="11 12" key="2">
    <citation type="submission" date="2024-07" db="EMBL/GenBank/DDBJ databases">
        <authorList>
            <person name="Akdeniz Z."/>
        </authorList>
    </citation>
    <scope>NUCLEOTIDE SEQUENCE [LARGE SCALE GENOMIC DNA]</scope>
</reference>
<dbReference type="InterPro" id="IPR023753">
    <property type="entry name" value="FAD/NAD-binding_dom"/>
</dbReference>
<sequence>MSVPDHVKVAIIGGGPGGLSAAIYAARAGLEPYAFLGIETSSQLLTTTHVENYPGFKSILGPDLIQNMLDQAEHCGTHLIYEDVTKLDLSSRPFKISHGYEGHTVLADTLIFGTGAKAMRLDVPGEKQFWQKGISACAVCDSMMAKGKVTVVVGGGDVACEEAIYLTQFAERVIMILRRDVFRASGAMVRRVLNNPKIQVIYDSGVNEIKGDKKINKIIVKNFKTNELTEYDVGALFWAVGHKPMTDLVAGQVNMDGGYIKLTKGQATSVPGFFACGDCCDPIYRQAICSAGTGAAAALDAERFLGEQE</sequence>
<comment type="catalytic activity">
    <reaction evidence="7">
        <text>[thioredoxin]-dithiol + NADP(+) = [thioredoxin]-disulfide + NADPH + H(+)</text>
        <dbReference type="Rhea" id="RHEA:20345"/>
        <dbReference type="Rhea" id="RHEA-COMP:10698"/>
        <dbReference type="Rhea" id="RHEA-COMP:10700"/>
        <dbReference type="ChEBI" id="CHEBI:15378"/>
        <dbReference type="ChEBI" id="CHEBI:29950"/>
        <dbReference type="ChEBI" id="CHEBI:50058"/>
        <dbReference type="ChEBI" id="CHEBI:57783"/>
        <dbReference type="ChEBI" id="CHEBI:58349"/>
        <dbReference type="EC" id="1.8.1.9"/>
    </reaction>
</comment>
<dbReference type="GO" id="GO:0019430">
    <property type="term" value="P:removal of superoxide radicals"/>
    <property type="evidence" value="ECO:0007669"/>
    <property type="project" value="UniProtKB-UniRule"/>
</dbReference>
<dbReference type="PANTHER" id="PTHR48105">
    <property type="entry name" value="THIOREDOXIN REDUCTASE 1-RELATED-RELATED"/>
    <property type="match status" value="1"/>
</dbReference>
<evidence type="ECO:0000256" key="6">
    <source>
        <dbReference type="ARBA" id="ARBA00023284"/>
    </source>
</evidence>
<evidence type="ECO:0000256" key="4">
    <source>
        <dbReference type="ARBA" id="ARBA00023002"/>
    </source>
</evidence>
<comment type="cofactor">
    <cofactor evidence="8">
        <name>FAD</name>
        <dbReference type="ChEBI" id="CHEBI:57692"/>
    </cofactor>
    <text evidence="8">Binds 1 FAD per subunit.</text>
</comment>
<dbReference type="EMBL" id="CATOUU010000224">
    <property type="protein sequence ID" value="CAI9921479.1"/>
    <property type="molecule type" value="Genomic_DNA"/>
</dbReference>
<accession>A0AA86NLR9</accession>
<keyword evidence="5" id="KW-1015">Disulfide bond</keyword>
<gene>
    <name evidence="11" type="ORF">HINF_LOCUS57245</name>
    <name evidence="10" type="ORF">HINF_LOCUS9124</name>
</gene>
<evidence type="ECO:0000256" key="3">
    <source>
        <dbReference type="ARBA" id="ARBA00022827"/>
    </source>
</evidence>
<dbReference type="InterPro" id="IPR036188">
    <property type="entry name" value="FAD/NAD-bd_sf"/>
</dbReference>
<evidence type="ECO:0000313" key="10">
    <source>
        <dbReference type="EMBL" id="CAI9921479.1"/>
    </source>
</evidence>
<comment type="similarity">
    <text evidence="1 7">Belongs to the class-II pyridine nucleotide-disulfide oxidoreductase family.</text>
</comment>
<keyword evidence="6 7" id="KW-0676">Redox-active center</keyword>
<reference evidence="10" key="1">
    <citation type="submission" date="2023-06" db="EMBL/GenBank/DDBJ databases">
        <authorList>
            <person name="Kurt Z."/>
        </authorList>
    </citation>
    <scope>NUCLEOTIDE SEQUENCE</scope>
</reference>
<dbReference type="PROSITE" id="PS00573">
    <property type="entry name" value="PYRIDINE_REDOX_2"/>
    <property type="match status" value="1"/>
</dbReference>
<dbReference type="PRINTS" id="PR00368">
    <property type="entry name" value="FADPNR"/>
</dbReference>
<dbReference type="EC" id="1.8.1.9" evidence="7"/>
<proteinExistence type="inferred from homology"/>
<dbReference type="InterPro" id="IPR008255">
    <property type="entry name" value="Pyr_nucl-diS_OxRdtase_2_AS"/>
</dbReference>
<dbReference type="InterPro" id="IPR005982">
    <property type="entry name" value="Thioredox_Rdtase"/>
</dbReference>
<evidence type="ECO:0000256" key="7">
    <source>
        <dbReference type="RuleBase" id="RU003880"/>
    </source>
</evidence>
<comment type="subunit">
    <text evidence="7">Homodimer.</text>
</comment>
<organism evidence="10">
    <name type="scientific">Hexamita inflata</name>
    <dbReference type="NCBI Taxonomy" id="28002"/>
    <lineage>
        <taxon>Eukaryota</taxon>
        <taxon>Metamonada</taxon>
        <taxon>Diplomonadida</taxon>
        <taxon>Hexamitidae</taxon>
        <taxon>Hexamitinae</taxon>
        <taxon>Hexamita</taxon>
    </lineage>
</organism>
<keyword evidence="8" id="KW-0521">NADP</keyword>
<dbReference type="Gene3D" id="3.50.50.60">
    <property type="entry name" value="FAD/NAD(P)-binding domain"/>
    <property type="match status" value="2"/>
</dbReference>
<name>A0AA86NLR9_9EUKA</name>
<dbReference type="SUPFAM" id="SSF51905">
    <property type="entry name" value="FAD/NAD(P)-binding domain"/>
    <property type="match status" value="1"/>
</dbReference>
<dbReference type="NCBIfam" id="TIGR01292">
    <property type="entry name" value="TRX_reduct"/>
    <property type="match status" value="1"/>
</dbReference>
<evidence type="ECO:0000313" key="11">
    <source>
        <dbReference type="EMBL" id="CAL6075517.1"/>
    </source>
</evidence>
<evidence type="ECO:0000256" key="8">
    <source>
        <dbReference type="RuleBase" id="RU003881"/>
    </source>
</evidence>
<dbReference type="EMBL" id="CAXDID020000314">
    <property type="protein sequence ID" value="CAL6075517.1"/>
    <property type="molecule type" value="Genomic_DNA"/>
</dbReference>
<protein>
    <recommendedName>
        <fullName evidence="7">Thioredoxin reductase</fullName>
        <ecNumber evidence="7">1.8.1.9</ecNumber>
    </recommendedName>
</protein>
<dbReference type="GO" id="GO:0004791">
    <property type="term" value="F:thioredoxin-disulfide reductase (NADPH) activity"/>
    <property type="evidence" value="ECO:0007669"/>
    <property type="project" value="UniProtKB-UniRule"/>
</dbReference>
<evidence type="ECO:0000259" key="9">
    <source>
        <dbReference type="Pfam" id="PF07992"/>
    </source>
</evidence>
<comment type="caution">
    <text evidence="10">The sequence shown here is derived from an EMBL/GenBank/DDBJ whole genome shotgun (WGS) entry which is preliminary data.</text>
</comment>
<evidence type="ECO:0000256" key="5">
    <source>
        <dbReference type="ARBA" id="ARBA00023157"/>
    </source>
</evidence>
<dbReference type="AlphaFoldDB" id="A0AA86NLR9"/>
<evidence type="ECO:0000313" key="12">
    <source>
        <dbReference type="Proteomes" id="UP001642409"/>
    </source>
</evidence>
<dbReference type="Proteomes" id="UP001642409">
    <property type="component" value="Unassembled WGS sequence"/>
</dbReference>
<keyword evidence="12" id="KW-1185">Reference proteome</keyword>
<keyword evidence="4 7" id="KW-0560">Oxidoreductase</keyword>
<evidence type="ECO:0000256" key="2">
    <source>
        <dbReference type="ARBA" id="ARBA00022630"/>
    </source>
</evidence>
<evidence type="ECO:0000256" key="1">
    <source>
        <dbReference type="ARBA" id="ARBA00009333"/>
    </source>
</evidence>
<feature type="domain" description="FAD/NAD(P)-binding" evidence="9">
    <location>
        <begin position="8"/>
        <end position="292"/>
    </location>
</feature>
<dbReference type="InterPro" id="IPR050097">
    <property type="entry name" value="Ferredoxin-NADP_redctase_2"/>
</dbReference>
<dbReference type="PRINTS" id="PR00469">
    <property type="entry name" value="PNDRDTASEII"/>
</dbReference>
<keyword evidence="2 7" id="KW-0285">Flavoprotein</keyword>